<dbReference type="SUPFAM" id="SSF55073">
    <property type="entry name" value="Nucleotide cyclase"/>
    <property type="match status" value="1"/>
</dbReference>
<evidence type="ECO:0000256" key="15">
    <source>
        <dbReference type="RuleBase" id="RU003431"/>
    </source>
</evidence>
<dbReference type="GO" id="GO:0035556">
    <property type="term" value="P:intracellular signal transduction"/>
    <property type="evidence" value="ECO:0007669"/>
    <property type="project" value="InterPro"/>
</dbReference>
<dbReference type="PANTHER" id="PTHR11920">
    <property type="entry name" value="GUANYLYL CYCLASE"/>
    <property type="match status" value="1"/>
</dbReference>
<dbReference type="FunFam" id="3.40.50.2300:FF:000403">
    <property type="entry name" value="Guanylate cyclase"/>
    <property type="match status" value="1"/>
</dbReference>
<evidence type="ECO:0000313" key="21">
    <source>
        <dbReference type="EMBL" id="KAL0272545.1"/>
    </source>
</evidence>
<evidence type="ECO:0000256" key="10">
    <source>
        <dbReference type="ARBA" id="ARBA00023170"/>
    </source>
</evidence>
<dbReference type="Pfam" id="PF01094">
    <property type="entry name" value="ANF_receptor"/>
    <property type="match status" value="1"/>
</dbReference>
<evidence type="ECO:0000256" key="8">
    <source>
        <dbReference type="ARBA" id="ARBA00023134"/>
    </source>
</evidence>
<evidence type="ECO:0000259" key="19">
    <source>
        <dbReference type="PROSITE" id="PS50011"/>
    </source>
</evidence>
<evidence type="ECO:0000256" key="4">
    <source>
        <dbReference type="ARBA" id="ARBA00022692"/>
    </source>
</evidence>
<dbReference type="CDD" id="cd06370">
    <property type="entry name" value="PBP1_SAP_GC-like"/>
    <property type="match status" value="1"/>
</dbReference>
<evidence type="ECO:0000256" key="5">
    <source>
        <dbReference type="ARBA" id="ARBA00022729"/>
    </source>
</evidence>
<dbReference type="GO" id="GO:0005886">
    <property type="term" value="C:plasma membrane"/>
    <property type="evidence" value="ECO:0007669"/>
    <property type="project" value="TreeGrafter"/>
</dbReference>
<organism evidence="21">
    <name type="scientific">Menopon gallinae</name>
    <name type="common">poultry shaft louse</name>
    <dbReference type="NCBI Taxonomy" id="328185"/>
    <lineage>
        <taxon>Eukaryota</taxon>
        <taxon>Metazoa</taxon>
        <taxon>Ecdysozoa</taxon>
        <taxon>Arthropoda</taxon>
        <taxon>Hexapoda</taxon>
        <taxon>Insecta</taxon>
        <taxon>Pterygota</taxon>
        <taxon>Neoptera</taxon>
        <taxon>Paraneoptera</taxon>
        <taxon>Psocodea</taxon>
        <taxon>Troctomorpha</taxon>
        <taxon>Phthiraptera</taxon>
        <taxon>Amblycera</taxon>
        <taxon>Menoponidae</taxon>
        <taxon>Menopon</taxon>
    </lineage>
</organism>
<dbReference type="GO" id="GO:0004016">
    <property type="term" value="F:adenylate cyclase activity"/>
    <property type="evidence" value="ECO:0007669"/>
    <property type="project" value="TreeGrafter"/>
</dbReference>
<feature type="region of interest" description="Disordered" evidence="17">
    <location>
        <begin position="1250"/>
        <end position="1299"/>
    </location>
</feature>
<dbReference type="InterPro" id="IPR050401">
    <property type="entry name" value="Cyclic_nucleotide_synthase"/>
</dbReference>
<proteinExistence type="inferred from homology"/>
<sequence>MSPGSSCLVLFSLLLAVPTNPRLLKKKQLTVGYMTAVKGELKDRQGLAVSGALALALEEINNDTMLLPDVELLLRWNDTRGETVAATRFITDMVCEGVSAFFGPEHSCLVEAIVAQSRNIPMISYKCLDDEASKVPTFARTEPQNHQVTKSIISLLRYYRWRKFSVVYEEKWDTVAKSLEAQAKNNNMSVNHMWQVVDGHKCCEDKLDCCRSGYWYQVIQETKNRTRIYVFLGTPMALIDMMTTMQALQLFDEGEYMVIYVDMMTYSVREAQKYLWKPEVFDKFTSCDEQKDFLQRGRSLLVVVSSPPTFEYEEFTQKVREYNTREPFNFVTPKLFETNQYQKFVSIYAAYLYDAVKLYARALDYLIRQQGENVTEAVIEDIASNGTNIIQTIIKNRTYESITGATIKLDLNGDSEGNFSVLALKPHHLEVKNFTCGYHMVPVGQFQQSDYPEYRLNTPSVTPDWPSGKKPDDEPSCGFDNELCAKDDTHQTSVVVAGTLGVLLFCAAVVTISIYRKWKIEQEIEGLLWKIEPEDLHGYFNNDVTTSPSKLSLVSATSYESRCGPQVFAATGQFKGVVVRIKELKFHRKKDISREVMKEMRLLRDLRHDNINSFIGACVESFRVLIVTDYCAKGSLYDIVENEDIKLDIMFKASLVHDLVKAMIFIHSSALVCHGNLKSSNCVVTSRWVLQVTDFGLHELRQCAENDSIGEHQYYGNLLWKAPELLRESCAPVRGTQKGDVYAFAIILYEIMGRKEPFGSYGYSPKEIIELVKNNPSNGSEPFRPDLELLKDSEEGCPDYVASCIEDCWSEVPELRPDFTTIRTRLKKMKDGMKRNIMDQMMEMMEKHSNNLEDLVSERTRLLREEKQKTEDLLNRMLPAPVAERLTKGVGVEPESFDQVTIYFSDIVGFTAMSAASTPLQVVNFLNDLYTLFDRIIKGYDVYKVETIGDAYMVVSGLPIKNGDRHAGEIASMSLELLEAVKNHRIAHRPNDTLKLRIGIHTGPVVAGVVGLTMPRYCLFGDTVNTASRMESNGEALKIHISLQCHMALTKIGGYLMEDRGLVQMKGKGEVRTYWLVGATSKAIQKREVDTAELPPLFCRPRKSPNLNSRQASMCGGFTSRRQSSVPRGASTDVESSSTNIRPSDSNSSLRVLRRIADRAPLCVSDPSSSKMTLDAGALDRAETPPSLAGPFSAFAECPLKCSLSLDQFPNRKRYDTQLVELKIPDHSRSLENCTDGMFLPLVNNNIPNGNVAGGDGTQDDIETPLLPRQQQQQTPPRIVRNRKRPSSEQFPEARPKRWHSLEEIVEPSPSPAGNGAAKTRSSIRWLVGLLHGNGLRTSDASLRKAVHAYATDVQQDRQSIV</sequence>
<dbReference type="InterPro" id="IPR001054">
    <property type="entry name" value="A/G_cyclase"/>
</dbReference>
<evidence type="ECO:0000256" key="12">
    <source>
        <dbReference type="ARBA" id="ARBA00023239"/>
    </source>
</evidence>
<keyword evidence="11" id="KW-0325">Glycoprotein</keyword>
<dbReference type="GO" id="GO:0005525">
    <property type="term" value="F:GTP binding"/>
    <property type="evidence" value="ECO:0007669"/>
    <property type="project" value="UniProtKB-KW"/>
</dbReference>
<dbReference type="EC" id="4.6.1.2" evidence="3 15"/>
<evidence type="ECO:0000256" key="1">
    <source>
        <dbReference type="ARBA" id="ARBA00001436"/>
    </source>
</evidence>
<feature type="domain" description="Guanylate cyclase" evidence="20">
    <location>
        <begin position="901"/>
        <end position="1031"/>
    </location>
</feature>
<evidence type="ECO:0000256" key="18">
    <source>
        <dbReference type="SAM" id="SignalP"/>
    </source>
</evidence>
<comment type="caution">
    <text evidence="21">The sequence shown here is derived from an EMBL/GenBank/DDBJ whole genome shotgun (WGS) entry which is preliminary data.</text>
</comment>
<dbReference type="CDD" id="cd07302">
    <property type="entry name" value="CHD"/>
    <property type="match status" value="1"/>
</dbReference>
<protein>
    <recommendedName>
        <fullName evidence="3 15">Guanylate cyclase</fullName>
        <ecNumber evidence="3 15">4.6.1.2</ecNumber>
    </recommendedName>
</protein>
<keyword evidence="9" id="KW-0472">Membrane</keyword>
<dbReference type="Gene3D" id="3.30.70.1230">
    <property type="entry name" value="Nucleotide cyclase"/>
    <property type="match status" value="1"/>
</dbReference>
<dbReference type="SMART" id="SM00044">
    <property type="entry name" value="CYCc"/>
    <property type="match status" value="1"/>
</dbReference>
<dbReference type="PROSITE" id="PS00452">
    <property type="entry name" value="GUANYLATE_CYCLASE_1"/>
    <property type="match status" value="1"/>
</dbReference>
<keyword evidence="16" id="KW-0175">Coiled coil</keyword>
<comment type="subcellular location">
    <subcellularLocation>
        <location evidence="2">Membrane</location>
        <topology evidence="2">Single-pass type I membrane protein</topology>
    </subcellularLocation>
</comment>
<dbReference type="Pfam" id="PF00211">
    <property type="entry name" value="Guanylate_cyc"/>
    <property type="match status" value="1"/>
</dbReference>
<evidence type="ECO:0000256" key="14">
    <source>
        <dbReference type="RuleBase" id="RU000405"/>
    </source>
</evidence>
<dbReference type="SUPFAM" id="SSF53822">
    <property type="entry name" value="Periplasmic binding protein-like I"/>
    <property type="match status" value="1"/>
</dbReference>
<feature type="region of interest" description="Disordered" evidence="17">
    <location>
        <begin position="1100"/>
        <end position="1148"/>
    </location>
</feature>
<feature type="domain" description="Protein kinase" evidence="19">
    <location>
        <begin position="540"/>
        <end position="826"/>
    </location>
</feature>
<dbReference type="InterPro" id="IPR001828">
    <property type="entry name" value="ANF_lig-bd_rcpt"/>
</dbReference>
<name>A0AAW2HT76_9NEOP</name>
<dbReference type="GO" id="GO:0004383">
    <property type="term" value="F:guanylate cyclase activity"/>
    <property type="evidence" value="ECO:0007669"/>
    <property type="project" value="UniProtKB-EC"/>
</dbReference>
<evidence type="ECO:0000256" key="3">
    <source>
        <dbReference type="ARBA" id="ARBA00012202"/>
    </source>
</evidence>
<evidence type="ECO:0000256" key="13">
    <source>
        <dbReference type="ARBA" id="ARBA00023293"/>
    </source>
</evidence>
<dbReference type="EMBL" id="JARGDH010000003">
    <property type="protein sequence ID" value="KAL0272542.1"/>
    <property type="molecule type" value="Genomic_DNA"/>
</dbReference>
<dbReference type="Gene3D" id="6.10.250.780">
    <property type="match status" value="1"/>
</dbReference>
<evidence type="ECO:0000256" key="16">
    <source>
        <dbReference type="SAM" id="Coils"/>
    </source>
</evidence>
<evidence type="ECO:0000256" key="9">
    <source>
        <dbReference type="ARBA" id="ARBA00023136"/>
    </source>
</evidence>
<keyword evidence="6" id="KW-0547">Nucleotide-binding</keyword>
<accession>A0AAW2HT76</accession>
<feature type="compositionally biased region" description="Low complexity" evidence="17">
    <location>
        <begin position="1264"/>
        <end position="1278"/>
    </location>
</feature>
<dbReference type="InterPro" id="IPR029787">
    <property type="entry name" value="Nucleotide_cyclase"/>
</dbReference>
<dbReference type="Pfam" id="PF07714">
    <property type="entry name" value="PK_Tyr_Ser-Thr"/>
    <property type="match status" value="1"/>
</dbReference>
<dbReference type="InterPro" id="IPR018297">
    <property type="entry name" value="A/G_cyclase_CS"/>
</dbReference>
<dbReference type="InterPro" id="IPR001245">
    <property type="entry name" value="Ser-Thr/Tyr_kinase_cat_dom"/>
</dbReference>
<dbReference type="GO" id="GO:0007168">
    <property type="term" value="P:receptor guanylyl cyclase signaling pathway"/>
    <property type="evidence" value="ECO:0007669"/>
    <property type="project" value="TreeGrafter"/>
</dbReference>
<dbReference type="EMBL" id="JARGDH010000003">
    <property type="protein sequence ID" value="KAL0272545.1"/>
    <property type="molecule type" value="Genomic_DNA"/>
</dbReference>
<evidence type="ECO:0000256" key="17">
    <source>
        <dbReference type="SAM" id="MobiDB-lite"/>
    </source>
</evidence>
<keyword evidence="10" id="KW-0675">Receptor</keyword>
<keyword evidence="7" id="KW-1133">Transmembrane helix</keyword>
<dbReference type="Gene3D" id="1.10.510.10">
    <property type="entry name" value="Transferase(Phosphotransferase) domain 1"/>
    <property type="match status" value="1"/>
</dbReference>
<dbReference type="InterPro" id="IPR011009">
    <property type="entry name" value="Kinase-like_dom_sf"/>
</dbReference>
<comment type="similarity">
    <text evidence="14">Belongs to the adenylyl cyclase class-4/guanylyl cyclase family.</text>
</comment>
<keyword evidence="13 15" id="KW-0141">cGMP biosynthesis</keyword>
<evidence type="ECO:0000256" key="7">
    <source>
        <dbReference type="ARBA" id="ARBA00022989"/>
    </source>
</evidence>
<keyword evidence="12 14" id="KW-0456">Lyase</keyword>
<evidence type="ECO:0000256" key="6">
    <source>
        <dbReference type="ARBA" id="ARBA00022741"/>
    </source>
</evidence>
<feature type="compositionally biased region" description="Polar residues" evidence="17">
    <location>
        <begin position="1133"/>
        <end position="1148"/>
    </location>
</feature>
<feature type="chain" id="PRO_5044477019" description="Guanylate cyclase" evidence="18">
    <location>
        <begin position="22"/>
        <end position="1362"/>
    </location>
</feature>
<dbReference type="EMBL" id="JARGDH010000003">
    <property type="protein sequence ID" value="KAL0272543.1"/>
    <property type="molecule type" value="Genomic_DNA"/>
</dbReference>
<feature type="coiled-coil region" evidence="16">
    <location>
        <begin position="838"/>
        <end position="865"/>
    </location>
</feature>
<dbReference type="SUPFAM" id="SSF56112">
    <property type="entry name" value="Protein kinase-like (PK-like)"/>
    <property type="match status" value="1"/>
</dbReference>
<gene>
    <name evidence="21" type="ORF">PYX00_005475</name>
</gene>
<evidence type="ECO:0000259" key="20">
    <source>
        <dbReference type="PROSITE" id="PS50125"/>
    </source>
</evidence>
<dbReference type="FunFam" id="1.10.510.10:FF:000545">
    <property type="entry name" value="Guanylate cyclase"/>
    <property type="match status" value="1"/>
</dbReference>
<dbReference type="PANTHER" id="PTHR11920:SF474">
    <property type="entry name" value="RECEPTOR-TYPE GUANYLATE CYCLASE GYC76C"/>
    <property type="match status" value="1"/>
</dbReference>
<dbReference type="FunFam" id="3.30.70.1230:FF:000019">
    <property type="entry name" value="Guanylate cyclase"/>
    <property type="match status" value="1"/>
</dbReference>
<keyword evidence="8" id="KW-0342">GTP-binding</keyword>
<comment type="catalytic activity">
    <reaction evidence="1 15">
        <text>GTP = 3',5'-cyclic GMP + diphosphate</text>
        <dbReference type="Rhea" id="RHEA:13665"/>
        <dbReference type="ChEBI" id="CHEBI:33019"/>
        <dbReference type="ChEBI" id="CHEBI:37565"/>
        <dbReference type="ChEBI" id="CHEBI:57746"/>
        <dbReference type="EC" id="4.6.1.2"/>
    </reaction>
</comment>
<keyword evidence="5 18" id="KW-0732">Signal</keyword>
<keyword evidence="4" id="KW-0812">Transmembrane</keyword>
<dbReference type="InterPro" id="IPR028082">
    <property type="entry name" value="Peripla_BP_I"/>
</dbReference>
<dbReference type="PROSITE" id="PS50125">
    <property type="entry name" value="GUANYLATE_CYCLASE_2"/>
    <property type="match status" value="1"/>
</dbReference>
<dbReference type="InterPro" id="IPR000719">
    <property type="entry name" value="Prot_kinase_dom"/>
</dbReference>
<dbReference type="GO" id="GO:0005524">
    <property type="term" value="F:ATP binding"/>
    <property type="evidence" value="ECO:0007669"/>
    <property type="project" value="InterPro"/>
</dbReference>
<dbReference type="PROSITE" id="PS50011">
    <property type="entry name" value="PROTEIN_KINASE_DOM"/>
    <property type="match status" value="1"/>
</dbReference>
<dbReference type="GO" id="GO:0004672">
    <property type="term" value="F:protein kinase activity"/>
    <property type="evidence" value="ECO:0007669"/>
    <property type="project" value="InterPro"/>
</dbReference>
<reference evidence="21" key="1">
    <citation type="journal article" date="2024" name="Gigascience">
        <title>Chromosome-level genome of the poultry shaft louse Menopon gallinae provides insight into the host-switching and adaptive evolution of parasitic lice.</title>
        <authorList>
            <person name="Xu Y."/>
            <person name="Ma L."/>
            <person name="Liu S."/>
            <person name="Liang Y."/>
            <person name="Liu Q."/>
            <person name="He Z."/>
            <person name="Tian L."/>
            <person name="Duan Y."/>
            <person name="Cai W."/>
            <person name="Li H."/>
            <person name="Song F."/>
        </authorList>
    </citation>
    <scope>NUCLEOTIDE SEQUENCE</scope>
    <source>
        <strain evidence="21">Cailab_2023a</strain>
    </source>
</reference>
<evidence type="ECO:0000256" key="11">
    <source>
        <dbReference type="ARBA" id="ARBA00023180"/>
    </source>
</evidence>
<dbReference type="GO" id="GO:0001653">
    <property type="term" value="F:peptide receptor activity"/>
    <property type="evidence" value="ECO:0007669"/>
    <property type="project" value="TreeGrafter"/>
</dbReference>
<dbReference type="Gene3D" id="3.40.50.2300">
    <property type="match status" value="2"/>
</dbReference>
<evidence type="ECO:0000256" key="2">
    <source>
        <dbReference type="ARBA" id="ARBA00004479"/>
    </source>
</evidence>
<feature type="signal peptide" evidence="18">
    <location>
        <begin position="1"/>
        <end position="21"/>
    </location>
</feature>
<dbReference type="CDD" id="cd14042">
    <property type="entry name" value="PK_GC-A_B"/>
    <property type="match status" value="1"/>
</dbReference>